<evidence type="ECO:0000256" key="1">
    <source>
        <dbReference type="SAM" id="MobiDB-lite"/>
    </source>
</evidence>
<organism evidence="2 3">
    <name type="scientific">Biomphalaria pfeifferi</name>
    <name type="common">Bloodfluke planorb</name>
    <name type="synonym">Freshwater snail</name>
    <dbReference type="NCBI Taxonomy" id="112525"/>
    <lineage>
        <taxon>Eukaryota</taxon>
        <taxon>Metazoa</taxon>
        <taxon>Spiralia</taxon>
        <taxon>Lophotrochozoa</taxon>
        <taxon>Mollusca</taxon>
        <taxon>Gastropoda</taxon>
        <taxon>Heterobranchia</taxon>
        <taxon>Euthyneura</taxon>
        <taxon>Panpulmonata</taxon>
        <taxon>Hygrophila</taxon>
        <taxon>Lymnaeoidea</taxon>
        <taxon>Planorbidae</taxon>
        <taxon>Biomphalaria</taxon>
    </lineage>
</organism>
<dbReference type="PROSITE" id="PS50877">
    <property type="entry name" value="GOLOCO"/>
    <property type="match status" value="1"/>
</dbReference>
<feature type="region of interest" description="Disordered" evidence="1">
    <location>
        <begin position="1"/>
        <end position="31"/>
    </location>
</feature>
<dbReference type="InterPro" id="IPR003109">
    <property type="entry name" value="GoLoco_motif"/>
</dbReference>
<evidence type="ECO:0000313" key="3">
    <source>
        <dbReference type="Proteomes" id="UP001233172"/>
    </source>
</evidence>
<keyword evidence="3" id="KW-1185">Reference proteome</keyword>
<name>A0AAD8BZQ8_BIOPF</name>
<dbReference type="Proteomes" id="UP001233172">
    <property type="component" value="Unassembled WGS sequence"/>
</dbReference>
<protein>
    <submittedName>
        <fullName evidence="2">Rap1 GTPase-activating protein 1-like isoform X6</fullName>
    </submittedName>
</protein>
<feature type="non-terminal residue" evidence="2">
    <location>
        <position position="72"/>
    </location>
</feature>
<dbReference type="EMBL" id="JASAOG010000020">
    <property type="protein sequence ID" value="KAK0063643.1"/>
    <property type="molecule type" value="Genomic_DNA"/>
</dbReference>
<dbReference type="InterPro" id="IPR011990">
    <property type="entry name" value="TPR-like_helical_dom_sf"/>
</dbReference>
<accession>A0AAD8BZQ8</accession>
<gene>
    <name evidence="2" type="ORF">Bpfe_006794</name>
</gene>
<comment type="caution">
    <text evidence="2">The sequence shown here is derived from an EMBL/GenBank/DDBJ whole genome shotgun (WGS) entry which is preliminary data.</text>
</comment>
<evidence type="ECO:0000313" key="2">
    <source>
        <dbReference type="EMBL" id="KAK0063643.1"/>
    </source>
</evidence>
<dbReference type="AlphaFoldDB" id="A0AAD8BZQ8"/>
<sequence length="72" mass="8094">KQSMEGQLYCEAHAPPSQGSTPSPETDEKNSDLFEMLERLQGTRIDDQRCDMTNFYKVGAFDTPSYSPTVLC</sequence>
<reference evidence="2" key="1">
    <citation type="journal article" date="2023" name="PLoS Negl. Trop. Dis.">
        <title>A genome sequence for Biomphalaria pfeifferi, the major vector snail for the human-infecting parasite Schistosoma mansoni.</title>
        <authorList>
            <person name="Bu L."/>
            <person name="Lu L."/>
            <person name="Laidemitt M.R."/>
            <person name="Zhang S.M."/>
            <person name="Mutuku M."/>
            <person name="Mkoji G."/>
            <person name="Steinauer M."/>
            <person name="Loker E.S."/>
        </authorList>
    </citation>
    <scope>NUCLEOTIDE SEQUENCE</scope>
    <source>
        <strain evidence="2">KasaAsao</strain>
    </source>
</reference>
<dbReference type="Pfam" id="PF02188">
    <property type="entry name" value="GoLoco"/>
    <property type="match status" value="1"/>
</dbReference>
<dbReference type="Gene3D" id="1.25.40.10">
    <property type="entry name" value="Tetratricopeptide repeat domain"/>
    <property type="match status" value="1"/>
</dbReference>
<reference evidence="2" key="2">
    <citation type="submission" date="2023-04" db="EMBL/GenBank/DDBJ databases">
        <authorList>
            <person name="Bu L."/>
            <person name="Lu L."/>
            <person name="Laidemitt M.R."/>
            <person name="Zhang S.M."/>
            <person name="Mutuku M."/>
            <person name="Mkoji G."/>
            <person name="Steinauer M."/>
            <person name="Loker E.S."/>
        </authorList>
    </citation>
    <scope>NUCLEOTIDE SEQUENCE</scope>
    <source>
        <strain evidence="2">KasaAsao</strain>
        <tissue evidence="2">Whole Snail</tissue>
    </source>
</reference>
<proteinExistence type="predicted"/>
<dbReference type="SMART" id="SM00390">
    <property type="entry name" value="GoLoco"/>
    <property type="match status" value="1"/>
</dbReference>
<dbReference type="GO" id="GO:0030695">
    <property type="term" value="F:GTPase regulator activity"/>
    <property type="evidence" value="ECO:0007669"/>
    <property type="project" value="InterPro"/>
</dbReference>